<evidence type="ECO:0000313" key="1">
    <source>
        <dbReference type="Ensembl" id="ENSGEVP00005025233.1"/>
    </source>
</evidence>
<reference evidence="1" key="1">
    <citation type="submission" date="2019-06" db="EMBL/GenBank/DDBJ databases">
        <title>G10K-VGP Goodes thornscrub tortoise genome, primary haplotype.</title>
        <authorList>
            <person name="Murphy B."/>
            <person name="Edwards T."/>
            <person name="Rhie A."/>
            <person name="Koren S."/>
            <person name="Phillippy A."/>
            <person name="Fedrigo O."/>
            <person name="Haase B."/>
            <person name="Mountcastle J."/>
            <person name="Lewin H."/>
            <person name="Damas J."/>
            <person name="Howe K."/>
            <person name="Formenti G."/>
            <person name="Myers G."/>
            <person name="Durbin R."/>
            <person name="Jarvis E.D."/>
        </authorList>
    </citation>
    <scope>NUCLEOTIDE SEQUENCE [LARGE SCALE GENOMIC DNA]</scope>
</reference>
<reference evidence="1" key="2">
    <citation type="submission" date="2025-08" db="UniProtKB">
        <authorList>
            <consortium name="Ensembl"/>
        </authorList>
    </citation>
    <scope>IDENTIFICATION</scope>
</reference>
<sequence>MIFNYSRKAVREKGSGLLYPVCLSVPTYLCLSIPYVPPLSVCPADTLSVCLSHPYLCLSLSHTYPLCLSVCPHIPVSLYPIRTPSVCLSVPTYLCLSIPYIPPPSVCPTDTLSVSPSLHTSEVGIHPRKLMLQNVC</sequence>
<accession>A0A8C4YHQ9</accession>
<organism evidence="1 2">
    <name type="scientific">Gopherus evgoodei</name>
    <name type="common">Goodes thornscrub tortoise</name>
    <dbReference type="NCBI Taxonomy" id="1825980"/>
    <lineage>
        <taxon>Eukaryota</taxon>
        <taxon>Metazoa</taxon>
        <taxon>Chordata</taxon>
        <taxon>Craniata</taxon>
        <taxon>Vertebrata</taxon>
        <taxon>Euteleostomi</taxon>
        <taxon>Archelosauria</taxon>
        <taxon>Testudinata</taxon>
        <taxon>Testudines</taxon>
        <taxon>Cryptodira</taxon>
        <taxon>Durocryptodira</taxon>
        <taxon>Testudinoidea</taxon>
        <taxon>Testudinidae</taxon>
        <taxon>Gopherus</taxon>
    </lineage>
</organism>
<evidence type="ECO:0000313" key="2">
    <source>
        <dbReference type="Proteomes" id="UP000694390"/>
    </source>
</evidence>
<dbReference type="Proteomes" id="UP000694390">
    <property type="component" value="Chromosome 18"/>
</dbReference>
<dbReference type="AlphaFoldDB" id="A0A8C4YHQ9"/>
<dbReference type="OrthoDB" id="9838398at2759"/>
<keyword evidence="2" id="KW-1185">Reference proteome</keyword>
<proteinExistence type="predicted"/>
<protein>
    <submittedName>
        <fullName evidence="1">Uncharacterized protein</fullName>
    </submittedName>
</protein>
<name>A0A8C4YHQ9_9SAUR</name>
<dbReference type="Ensembl" id="ENSGEVT00005026522.1">
    <property type="protein sequence ID" value="ENSGEVP00005025233.1"/>
    <property type="gene ID" value="ENSGEVG00005017886.1"/>
</dbReference>
<reference evidence="1" key="3">
    <citation type="submission" date="2025-09" db="UniProtKB">
        <authorList>
            <consortium name="Ensembl"/>
        </authorList>
    </citation>
    <scope>IDENTIFICATION</scope>
</reference>